<dbReference type="GO" id="GO:0009002">
    <property type="term" value="F:serine-type D-Ala-D-Ala carboxypeptidase activity"/>
    <property type="evidence" value="ECO:0007669"/>
    <property type="project" value="InterPro"/>
</dbReference>
<keyword evidence="10" id="KW-1133">Transmembrane helix</keyword>
<dbReference type="SUPFAM" id="SSF56601">
    <property type="entry name" value="beta-lactamase/transpeptidase-like"/>
    <property type="match status" value="1"/>
</dbReference>
<dbReference type="PRINTS" id="PR00725">
    <property type="entry name" value="DADACBPTASE1"/>
</dbReference>
<evidence type="ECO:0000313" key="13">
    <source>
        <dbReference type="Proteomes" id="UP000823894"/>
    </source>
</evidence>
<keyword evidence="6" id="KW-0961">Cell wall biogenesis/degradation</keyword>
<feature type="active site" description="Proton acceptor" evidence="7">
    <location>
        <position position="101"/>
    </location>
</feature>
<dbReference type="InterPro" id="IPR012338">
    <property type="entry name" value="Beta-lactam/transpept-like"/>
</dbReference>
<feature type="binding site" evidence="8">
    <location>
        <position position="271"/>
    </location>
    <ligand>
        <name>substrate</name>
    </ligand>
</feature>
<proteinExistence type="inferred from homology"/>
<feature type="domain" description="Peptidase S11 D-alanyl-D-alanine carboxypeptidase A N-terminal" evidence="11">
    <location>
        <begin position="69"/>
        <end position="301"/>
    </location>
</feature>
<dbReference type="GO" id="GO:0008360">
    <property type="term" value="P:regulation of cell shape"/>
    <property type="evidence" value="ECO:0007669"/>
    <property type="project" value="UniProtKB-KW"/>
</dbReference>
<evidence type="ECO:0000256" key="9">
    <source>
        <dbReference type="RuleBase" id="RU004016"/>
    </source>
</evidence>
<feature type="active site" evidence="7">
    <location>
        <position position="158"/>
    </location>
</feature>
<dbReference type="PANTHER" id="PTHR21581">
    <property type="entry name" value="D-ALANYL-D-ALANINE CARBOXYPEPTIDASE"/>
    <property type="match status" value="1"/>
</dbReference>
<keyword evidence="5" id="KW-0573">Peptidoglycan synthesis</keyword>
<keyword evidence="12" id="KW-0121">Carboxypeptidase</keyword>
<gene>
    <name evidence="12" type="ORF">H9757_03015</name>
</gene>
<evidence type="ECO:0000259" key="11">
    <source>
        <dbReference type="Pfam" id="PF00768"/>
    </source>
</evidence>
<dbReference type="AlphaFoldDB" id="A0A9D2SY02"/>
<evidence type="ECO:0000256" key="10">
    <source>
        <dbReference type="SAM" id="Phobius"/>
    </source>
</evidence>
<keyword evidence="3" id="KW-0378">Hydrolase</keyword>
<reference evidence="12" key="1">
    <citation type="journal article" date="2021" name="PeerJ">
        <title>Extensive microbial diversity within the chicken gut microbiome revealed by metagenomics and culture.</title>
        <authorList>
            <person name="Gilroy R."/>
            <person name="Ravi A."/>
            <person name="Getino M."/>
            <person name="Pursley I."/>
            <person name="Horton D.L."/>
            <person name="Alikhan N.F."/>
            <person name="Baker D."/>
            <person name="Gharbi K."/>
            <person name="Hall N."/>
            <person name="Watson M."/>
            <person name="Adriaenssens E.M."/>
            <person name="Foster-Nyarko E."/>
            <person name="Jarju S."/>
            <person name="Secka A."/>
            <person name="Antonio M."/>
            <person name="Oren A."/>
            <person name="Chaudhuri R.R."/>
            <person name="La Ragione R."/>
            <person name="Hildebrand F."/>
            <person name="Pallen M.J."/>
        </authorList>
    </citation>
    <scope>NUCLEOTIDE SEQUENCE</scope>
    <source>
        <strain evidence="12">ChiGjej1B1-1692</strain>
    </source>
</reference>
<feature type="transmembrane region" description="Helical" evidence="10">
    <location>
        <begin position="21"/>
        <end position="38"/>
    </location>
</feature>
<keyword evidence="10" id="KW-0472">Membrane</keyword>
<keyword evidence="12" id="KW-0645">Protease</keyword>
<keyword evidence="10" id="KW-0812">Transmembrane</keyword>
<evidence type="ECO:0000256" key="8">
    <source>
        <dbReference type="PIRSR" id="PIRSR618044-2"/>
    </source>
</evidence>
<dbReference type="Proteomes" id="UP000823894">
    <property type="component" value="Unassembled WGS sequence"/>
</dbReference>
<sequence length="331" mass="36546">MKRKEIRRKYGRNRRRSRLPAAVILTVLAAGGIIWGAGRLVGGDGVRPIGAGTSLVMEYAKQEIDLSGLHSRAGIIVRLSNGEVIAETQRDERIYPASLTKIMTCLLAIENIDDLEAEIRLPEEIFPELYAENASMAGFLPGEHVKIIDLLYGIILPSGGECSTAAAGYASGSEEAFVELMNEKAQELGMKNTHFENSTGLHDENHYSTVGDLALLLQYAVKNETFEEIFCSREHFVVPTDGHPEGLMMRNSMFKLRDDWTVENGEIRGGKTGFTDEAGLCLASEAMIGNEKYIAVTAGAEGNHSTEPYHVLDAFYLYGQLDNRWKVRTDE</sequence>
<evidence type="ECO:0000256" key="5">
    <source>
        <dbReference type="ARBA" id="ARBA00022984"/>
    </source>
</evidence>
<name>A0A9D2SY02_9FIRM</name>
<feature type="active site" description="Acyl-ester intermediate" evidence="7">
    <location>
        <position position="98"/>
    </location>
</feature>
<evidence type="ECO:0000256" key="1">
    <source>
        <dbReference type="ARBA" id="ARBA00007164"/>
    </source>
</evidence>
<evidence type="ECO:0000256" key="3">
    <source>
        <dbReference type="ARBA" id="ARBA00022801"/>
    </source>
</evidence>
<comment type="caution">
    <text evidence="12">The sequence shown here is derived from an EMBL/GenBank/DDBJ whole genome shotgun (WGS) entry which is preliminary data.</text>
</comment>
<dbReference type="GO" id="GO:0071555">
    <property type="term" value="P:cell wall organization"/>
    <property type="evidence" value="ECO:0007669"/>
    <property type="project" value="UniProtKB-KW"/>
</dbReference>
<evidence type="ECO:0000313" key="12">
    <source>
        <dbReference type="EMBL" id="HJC38025.1"/>
    </source>
</evidence>
<dbReference type="Pfam" id="PF00768">
    <property type="entry name" value="Peptidase_S11"/>
    <property type="match status" value="1"/>
</dbReference>
<evidence type="ECO:0000256" key="4">
    <source>
        <dbReference type="ARBA" id="ARBA00022960"/>
    </source>
</evidence>
<dbReference type="EMBL" id="DWWK01000037">
    <property type="protein sequence ID" value="HJC38025.1"/>
    <property type="molecule type" value="Genomic_DNA"/>
</dbReference>
<comment type="similarity">
    <text evidence="1 9">Belongs to the peptidase S11 family.</text>
</comment>
<keyword evidence="2" id="KW-0732">Signal</keyword>
<evidence type="ECO:0000256" key="6">
    <source>
        <dbReference type="ARBA" id="ARBA00023316"/>
    </source>
</evidence>
<dbReference type="InterPro" id="IPR001967">
    <property type="entry name" value="Peptidase_S11_N"/>
</dbReference>
<keyword evidence="4" id="KW-0133">Cell shape</keyword>
<protein>
    <submittedName>
        <fullName evidence="12">D-alanyl-D-alanine carboxypeptidase</fullName>
    </submittedName>
</protein>
<dbReference type="GO" id="GO:0009252">
    <property type="term" value="P:peptidoglycan biosynthetic process"/>
    <property type="evidence" value="ECO:0007669"/>
    <property type="project" value="UniProtKB-KW"/>
</dbReference>
<dbReference type="Gene3D" id="3.40.710.10">
    <property type="entry name" value="DD-peptidase/beta-lactamase superfamily"/>
    <property type="match status" value="1"/>
</dbReference>
<organism evidence="12 13">
    <name type="scientific">Candidatus Mediterraneibacter faecigallinarum</name>
    <dbReference type="NCBI Taxonomy" id="2838669"/>
    <lineage>
        <taxon>Bacteria</taxon>
        <taxon>Bacillati</taxon>
        <taxon>Bacillota</taxon>
        <taxon>Clostridia</taxon>
        <taxon>Lachnospirales</taxon>
        <taxon>Lachnospiraceae</taxon>
        <taxon>Mediterraneibacter</taxon>
    </lineage>
</organism>
<reference evidence="12" key="2">
    <citation type="submission" date="2021-04" db="EMBL/GenBank/DDBJ databases">
        <authorList>
            <person name="Gilroy R."/>
        </authorList>
    </citation>
    <scope>NUCLEOTIDE SEQUENCE</scope>
    <source>
        <strain evidence="12">ChiGjej1B1-1692</strain>
    </source>
</reference>
<dbReference type="PANTHER" id="PTHR21581:SF6">
    <property type="entry name" value="TRAFFICKING PROTEIN PARTICLE COMPLEX SUBUNIT 12"/>
    <property type="match status" value="1"/>
</dbReference>
<accession>A0A9D2SY02</accession>
<evidence type="ECO:0000256" key="7">
    <source>
        <dbReference type="PIRSR" id="PIRSR618044-1"/>
    </source>
</evidence>
<dbReference type="GO" id="GO:0006508">
    <property type="term" value="P:proteolysis"/>
    <property type="evidence" value="ECO:0007669"/>
    <property type="project" value="InterPro"/>
</dbReference>
<dbReference type="InterPro" id="IPR018044">
    <property type="entry name" value="Peptidase_S11"/>
</dbReference>
<evidence type="ECO:0000256" key="2">
    <source>
        <dbReference type="ARBA" id="ARBA00022729"/>
    </source>
</evidence>